<feature type="non-terminal residue" evidence="2">
    <location>
        <position position="76"/>
    </location>
</feature>
<dbReference type="AlphaFoldDB" id="A0A0D2K7J7"/>
<feature type="compositionally biased region" description="Low complexity" evidence="1">
    <location>
        <begin position="50"/>
        <end position="76"/>
    </location>
</feature>
<dbReference type="RefSeq" id="XP_013891153.1">
    <property type="nucleotide sequence ID" value="XM_014035699.1"/>
</dbReference>
<keyword evidence="3" id="KW-1185">Reference proteome</keyword>
<sequence length="76" mass="7448">GTSCLSWAAFQARRGATATPTTSPPPAGSAPPRAPPAPRAAAARRRSRRGACLGRRCTRAAATGAGTLGTSSSSAA</sequence>
<dbReference type="Proteomes" id="UP000054498">
    <property type="component" value="Unassembled WGS sequence"/>
</dbReference>
<organism evidence="2 3">
    <name type="scientific">Monoraphidium neglectum</name>
    <dbReference type="NCBI Taxonomy" id="145388"/>
    <lineage>
        <taxon>Eukaryota</taxon>
        <taxon>Viridiplantae</taxon>
        <taxon>Chlorophyta</taxon>
        <taxon>core chlorophytes</taxon>
        <taxon>Chlorophyceae</taxon>
        <taxon>CS clade</taxon>
        <taxon>Sphaeropleales</taxon>
        <taxon>Selenastraceae</taxon>
        <taxon>Monoraphidium</taxon>
    </lineage>
</organism>
<feature type="non-terminal residue" evidence="2">
    <location>
        <position position="1"/>
    </location>
</feature>
<feature type="compositionally biased region" description="Pro residues" evidence="1">
    <location>
        <begin position="22"/>
        <end position="38"/>
    </location>
</feature>
<dbReference type="EMBL" id="KK105923">
    <property type="protein sequence ID" value="KIY92133.1"/>
    <property type="molecule type" value="Genomic_DNA"/>
</dbReference>
<dbReference type="KEGG" id="mng:MNEG_15830"/>
<reference evidence="2 3" key="1">
    <citation type="journal article" date="2013" name="BMC Genomics">
        <title>Reconstruction of the lipid metabolism for the microalga Monoraphidium neglectum from its genome sequence reveals characteristics suitable for biofuel production.</title>
        <authorList>
            <person name="Bogen C."/>
            <person name="Al-Dilaimi A."/>
            <person name="Albersmeier A."/>
            <person name="Wichmann J."/>
            <person name="Grundmann M."/>
            <person name="Rupp O."/>
            <person name="Lauersen K.J."/>
            <person name="Blifernez-Klassen O."/>
            <person name="Kalinowski J."/>
            <person name="Goesmann A."/>
            <person name="Mussgnug J.H."/>
            <person name="Kruse O."/>
        </authorList>
    </citation>
    <scope>NUCLEOTIDE SEQUENCE [LARGE SCALE GENOMIC DNA]</scope>
    <source>
        <strain evidence="2 3">SAG 48.87</strain>
    </source>
</reference>
<dbReference type="GeneID" id="25733530"/>
<accession>A0A0D2K7J7</accession>
<feature type="region of interest" description="Disordered" evidence="1">
    <location>
        <begin position="10"/>
        <end position="76"/>
    </location>
</feature>
<name>A0A0D2K7J7_9CHLO</name>
<evidence type="ECO:0000313" key="2">
    <source>
        <dbReference type="EMBL" id="KIY92133.1"/>
    </source>
</evidence>
<protein>
    <submittedName>
        <fullName evidence="2">Uncharacterized protein</fullName>
    </submittedName>
</protein>
<gene>
    <name evidence="2" type="ORF">MNEG_15830</name>
</gene>
<evidence type="ECO:0000313" key="3">
    <source>
        <dbReference type="Proteomes" id="UP000054498"/>
    </source>
</evidence>
<feature type="compositionally biased region" description="Low complexity" evidence="1">
    <location>
        <begin position="12"/>
        <end position="21"/>
    </location>
</feature>
<proteinExistence type="predicted"/>
<evidence type="ECO:0000256" key="1">
    <source>
        <dbReference type="SAM" id="MobiDB-lite"/>
    </source>
</evidence>